<dbReference type="Proteomes" id="UP001408356">
    <property type="component" value="Unassembled WGS sequence"/>
</dbReference>
<gene>
    <name evidence="2" type="ORF">SUNI508_13727</name>
</gene>
<feature type="compositionally biased region" description="Polar residues" evidence="1">
    <location>
        <begin position="481"/>
        <end position="490"/>
    </location>
</feature>
<proteinExistence type="predicted"/>
<comment type="caution">
    <text evidence="2">The sequence shown here is derived from an EMBL/GenBank/DDBJ whole genome shotgun (WGS) entry which is preliminary data.</text>
</comment>
<feature type="compositionally biased region" description="Basic and acidic residues" evidence="1">
    <location>
        <begin position="530"/>
        <end position="543"/>
    </location>
</feature>
<evidence type="ECO:0000256" key="1">
    <source>
        <dbReference type="SAM" id="MobiDB-lite"/>
    </source>
</evidence>
<feature type="compositionally biased region" description="Low complexity" evidence="1">
    <location>
        <begin position="336"/>
        <end position="350"/>
    </location>
</feature>
<feature type="compositionally biased region" description="Basic and acidic residues" evidence="1">
    <location>
        <begin position="552"/>
        <end position="565"/>
    </location>
</feature>
<feature type="compositionally biased region" description="Polar residues" evidence="1">
    <location>
        <begin position="429"/>
        <end position="443"/>
    </location>
</feature>
<sequence>MAQASITTMSMPPGPLAQPAAVTADELLEMQEYDRIVRFRDSILSGSHPRIKVPVPAAARVASSQRVTPQQNSATANSSSQKSQSGFASSNFHSFNANSQQPAVAMSAAAPSTAGSSKPLTSGTAQIDPLLLTKSEELIKAELQLQRQRLERTLREEIDTQRAANKSIEQASDFDLSDILAKALTLVQATAPPLTDADLGANASVSSDSFDDNTFYSSQHDTPEPSPQPQAHLAAGDFPMPDAASSQPRPNVRVATTTHTHEPALVPSPFLSRAQGPQQFSNSQKAGTAASTSLQNGTTLDTSNAHDLRYSPTYDIEPSSLRQRPGADETHAQVISSNGSGTTSRSGDTGNADLERRADYNSIQAPRLPLQGHQYGFGEPLVRAHDLSPYAPQPSHVSPLAIARQQPMPDPEISILQGAPAPIAALRQEQGNGTSPESSPQGDKSNKRRSKKKNKRKAVAEPRSAERPGSPYIKPEPRSPSPLTSPQFVRSQKRQRPLNRSQHELNYDDSRAPQPVQVIHDDPLPAPPREYGRVYDPYPREVRYSVAPGGQRLEHPTYEERRVEEPVQFVRRAQSPTFTHQYAPGEARPMRSATYSLAEPVYREAPTYQREGRMSVRPVIDRARSRSPVMADTHQPVMAPPRPPTRIFRDEYGREYLEPPRPPPSVSRYSVAPPARLADPQVIYEHAPARAATRMPGPDTFERDGVLYRRASPVPTARRVVTQPEYGASDYRDYRQRDYSARPALAPPTTQEFVQYRSEVRPQPELVPEYGMRAATVRPTEQLRYEYPARVASVRPDAAIREYPASVHPEPRREPAIPVYREYSVRPLEAELPRREYSTRPVERYYDNRPVIREDEVQFIDQPRTVQREIIYEDGRREVYR</sequence>
<feature type="compositionally biased region" description="Polar residues" evidence="1">
    <location>
        <begin position="244"/>
        <end position="258"/>
    </location>
</feature>
<keyword evidence="3" id="KW-1185">Reference proteome</keyword>
<evidence type="ECO:0000313" key="2">
    <source>
        <dbReference type="EMBL" id="KAK9424316.1"/>
    </source>
</evidence>
<reference evidence="2 3" key="1">
    <citation type="journal article" date="2024" name="J. Plant Pathol.">
        <title>Sequence and assembly of the genome of Seiridium unicorne, isolate CBS 538.82, causal agent of cypress canker disease.</title>
        <authorList>
            <person name="Scali E."/>
            <person name="Rocca G.D."/>
            <person name="Danti R."/>
            <person name="Garbelotto M."/>
            <person name="Barberini S."/>
            <person name="Baroncelli R."/>
            <person name="Emiliani G."/>
        </authorList>
    </citation>
    <scope>NUCLEOTIDE SEQUENCE [LARGE SCALE GENOMIC DNA]</scope>
    <source>
        <strain evidence="2 3">BM-138-508</strain>
    </source>
</reference>
<feature type="region of interest" description="Disordered" evidence="1">
    <location>
        <begin position="428"/>
        <end position="567"/>
    </location>
</feature>
<feature type="region of interest" description="Disordered" evidence="1">
    <location>
        <begin position="55"/>
        <end position="94"/>
    </location>
</feature>
<dbReference type="EMBL" id="JARVKF010000043">
    <property type="protein sequence ID" value="KAK9424316.1"/>
    <property type="molecule type" value="Genomic_DNA"/>
</dbReference>
<feature type="region of interest" description="Disordered" evidence="1">
    <location>
        <begin position="624"/>
        <end position="645"/>
    </location>
</feature>
<organism evidence="2 3">
    <name type="scientific">Seiridium unicorne</name>
    <dbReference type="NCBI Taxonomy" id="138068"/>
    <lineage>
        <taxon>Eukaryota</taxon>
        <taxon>Fungi</taxon>
        <taxon>Dikarya</taxon>
        <taxon>Ascomycota</taxon>
        <taxon>Pezizomycotina</taxon>
        <taxon>Sordariomycetes</taxon>
        <taxon>Xylariomycetidae</taxon>
        <taxon>Amphisphaeriales</taxon>
        <taxon>Sporocadaceae</taxon>
        <taxon>Seiridium</taxon>
    </lineage>
</organism>
<feature type="compositionally biased region" description="Basic and acidic residues" evidence="1">
    <location>
        <begin position="501"/>
        <end position="511"/>
    </location>
</feature>
<name>A0ABR2VCT4_9PEZI</name>
<evidence type="ECO:0000313" key="3">
    <source>
        <dbReference type="Proteomes" id="UP001408356"/>
    </source>
</evidence>
<feature type="compositionally biased region" description="Basic residues" evidence="1">
    <location>
        <begin position="446"/>
        <end position="457"/>
    </location>
</feature>
<feature type="region of interest" description="Disordered" evidence="1">
    <location>
        <begin position="210"/>
        <end position="353"/>
    </location>
</feature>
<accession>A0ABR2VCT4</accession>
<feature type="compositionally biased region" description="Polar residues" evidence="1">
    <location>
        <begin position="275"/>
        <end position="303"/>
    </location>
</feature>
<protein>
    <submittedName>
        <fullName evidence="2">Uncharacterized protein</fullName>
    </submittedName>
</protein>
<feature type="compositionally biased region" description="Polar residues" evidence="1">
    <location>
        <begin position="210"/>
        <end position="220"/>
    </location>
</feature>